<feature type="non-terminal residue" evidence="5">
    <location>
        <position position="75"/>
    </location>
</feature>
<organism evidence="5 6">
    <name type="scientific">Iphiclides podalirius</name>
    <name type="common">scarce swallowtail</name>
    <dbReference type="NCBI Taxonomy" id="110791"/>
    <lineage>
        <taxon>Eukaryota</taxon>
        <taxon>Metazoa</taxon>
        <taxon>Ecdysozoa</taxon>
        <taxon>Arthropoda</taxon>
        <taxon>Hexapoda</taxon>
        <taxon>Insecta</taxon>
        <taxon>Pterygota</taxon>
        <taxon>Neoptera</taxon>
        <taxon>Endopterygota</taxon>
        <taxon>Lepidoptera</taxon>
        <taxon>Glossata</taxon>
        <taxon>Ditrysia</taxon>
        <taxon>Papilionoidea</taxon>
        <taxon>Papilionidae</taxon>
        <taxon>Papilioninae</taxon>
        <taxon>Iphiclides</taxon>
    </lineage>
</organism>
<accession>A0ABN8HWG1</accession>
<sequence length="75" mass="8599">MITLVSGKRYFMHGGYTYCFRSKQRAGTRWRCTNTSDCKAYIIVDYDGALAAAHGSHPHRAPNYHILPNGRYVKF</sequence>
<gene>
    <name evidence="5" type="ORF">IPOD504_LOCUS2396</name>
</gene>
<keyword evidence="2" id="KW-0863">Zinc-finger</keyword>
<evidence type="ECO:0000313" key="5">
    <source>
        <dbReference type="EMBL" id="CAH2040231.1"/>
    </source>
</evidence>
<keyword evidence="3" id="KW-0862">Zinc</keyword>
<evidence type="ECO:0000259" key="4">
    <source>
        <dbReference type="Pfam" id="PF04500"/>
    </source>
</evidence>
<proteinExistence type="predicted"/>
<evidence type="ECO:0000313" key="6">
    <source>
        <dbReference type="Proteomes" id="UP000837857"/>
    </source>
</evidence>
<keyword evidence="1" id="KW-0479">Metal-binding</keyword>
<evidence type="ECO:0000256" key="1">
    <source>
        <dbReference type="ARBA" id="ARBA00022723"/>
    </source>
</evidence>
<protein>
    <recommendedName>
        <fullName evidence="4">FLYWCH-type domain-containing protein</fullName>
    </recommendedName>
</protein>
<name>A0ABN8HWG1_9NEOP</name>
<evidence type="ECO:0000256" key="3">
    <source>
        <dbReference type="ARBA" id="ARBA00022833"/>
    </source>
</evidence>
<keyword evidence="6" id="KW-1185">Reference proteome</keyword>
<evidence type="ECO:0000256" key="2">
    <source>
        <dbReference type="ARBA" id="ARBA00022771"/>
    </source>
</evidence>
<dbReference type="EMBL" id="OW152824">
    <property type="protein sequence ID" value="CAH2040231.1"/>
    <property type="molecule type" value="Genomic_DNA"/>
</dbReference>
<dbReference type="Pfam" id="PF04500">
    <property type="entry name" value="FLYWCH"/>
    <property type="match status" value="1"/>
</dbReference>
<dbReference type="Proteomes" id="UP000837857">
    <property type="component" value="Chromosome 12"/>
</dbReference>
<feature type="domain" description="FLYWCH-type" evidence="4">
    <location>
        <begin position="7"/>
        <end position="59"/>
    </location>
</feature>
<dbReference type="InterPro" id="IPR007588">
    <property type="entry name" value="Znf_FLYWCH"/>
</dbReference>
<dbReference type="Gene3D" id="2.20.25.240">
    <property type="match status" value="1"/>
</dbReference>
<reference evidence="5" key="1">
    <citation type="submission" date="2022-03" db="EMBL/GenBank/DDBJ databases">
        <authorList>
            <person name="Martin H S."/>
        </authorList>
    </citation>
    <scope>NUCLEOTIDE SEQUENCE</scope>
</reference>